<organism evidence="2 3">
    <name type="scientific">Catenulispora yoronensis</name>
    <dbReference type="NCBI Taxonomy" id="450799"/>
    <lineage>
        <taxon>Bacteria</taxon>
        <taxon>Bacillati</taxon>
        <taxon>Actinomycetota</taxon>
        <taxon>Actinomycetes</taxon>
        <taxon>Catenulisporales</taxon>
        <taxon>Catenulisporaceae</taxon>
        <taxon>Catenulispora</taxon>
    </lineage>
</organism>
<evidence type="ECO:0008006" key="4">
    <source>
        <dbReference type="Google" id="ProtNLM"/>
    </source>
</evidence>
<comment type="caution">
    <text evidence="2">The sequence shown here is derived from an EMBL/GenBank/DDBJ whole genome shotgun (WGS) entry which is preliminary data.</text>
</comment>
<proteinExistence type="predicted"/>
<dbReference type="EMBL" id="BAAAQN010000034">
    <property type="protein sequence ID" value="GAA2042827.1"/>
    <property type="molecule type" value="Genomic_DNA"/>
</dbReference>
<reference evidence="3" key="1">
    <citation type="journal article" date="2019" name="Int. J. Syst. Evol. Microbiol.">
        <title>The Global Catalogue of Microorganisms (GCM) 10K type strain sequencing project: providing services to taxonomists for standard genome sequencing and annotation.</title>
        <authorList>
            <consortium name="The Broad Institute Genomics Platform"/>
            <consortium name="The Broad Institute Genome Sequencing Center for Infectious Disease"/>
            <person name="Wu L."/>
            <person name="Ma J."/>
        </authorList>
    </citation>
    <scope>NUCLEOTIDE SEQUENCE [LARGE SCALE GENOMIC DNA]</scope>
    <source>
        <strain evidence="3">JCM 16014</strain>
    </source>
</reference>
<gene>
    <name evidence="2" type="ORF">GCM10009839_52200</name>
</gene>
<protein>
    <recommendedName>
        <fullName evidence="4">ABC-2 type transport system permease protein</fullName>
    </recommendedName>
</protein>
<keyword evidence="1" id="KW-0812">Transmembrane</keyword>
<feature type="transmembrane region" description="Helical" evidence="1">
    <location>
        <begin position="183"/>
        <end position="206"/>
    </location>
</feature>
<keyword evidence="1" id="KW-1133">Transmembrane helix</keyword>
<keyword evidence="3" id="KW-1185">Reference proteome</keyword>
<evidence type="ECO:0000313" key="3">
    <source>
        <dbReference type="Proteomes" id="UP001500751"/>
    </source>
</evidence>
<name>A0ABP5GDR0_9ACTN</name>
<feature type="transmembrane region" description="Helical" evidence="1">
    <location>
        <begin position="226"/>
        <end position="250"/>
    </location>
</feature>
<accession>A0ABP5GDR0</accession>
<dbReference type="RefSeq" id="WP_344668286.1">
    <property type="nucleotide sequence ID" value="NZ_BAAAQN010000034.1"/>
</dbReference>
<feature type="transmembrane region" description="Helical" evidence="1">
    <location>
        <begin position="75"/>
        <end position="92"/>
    </location>
</feature>
<sequence>MTDLTAWRVEWLRLWRSHRLLALLAVFAFLGFSEPLAARYLPDLLRGSTGSRLTVTAVAPAVPADGVGGYASNSLQLGLVVVVVVAAFACTIDSRPALTVFYRTRVRSFAALLIPRAVVTACGAIAAYLVGLAAAWYETAVLIGGPDAGAMAASALLGSVYLAFAVVVTAAAGAFARSSLGTVGYALVVLLLLPLVGAIPRLGSWLPSALVRAPDALVRHSATAGHYQYAVVSAVLSGAVLLLAGCRVGARRETG</sequence>
<keyword evidence="1" id="KW-0472">Membrane</keyword>
<feature type="transmembrane region" description="Helical" evidence="1">
    <location>
        <begin position="113"/>
        <end position="137"/>
    </location>
</feature>
<evidence type="ECO:0000313" key="2">
    <source>
        <dbReference type="EMBL" id="GAA2042827.1"/>
    </source>
</evidence>
<feature type="transmembrane region" description="Helical" evidence="1">
    <location>
        <begin position="149"/>
        <end position="176"/>
    </location>
</feature>
<evidence type="ECO:0000256" key="1">
    <source>
        <dbReference type="SAM" id="Phobius"/>
    </source>
</evidence>
<dbReference type="Proteomes" id="UP001500751">
    <property type="component" value="Unassembled WGS sequence"/>
</dbReference>